<name>A0A8J7HL87_9CYAN</name>
<evidence type="ECO:0000313" key="2">
    <source>
        <dbReference type="Proteomes" id="UP000599391"/>
    </source>
</evidence>
<reference evidence="1 2" key="1">
    <citation type="journal article" date="2021" name="Int. J. Syst. Evol. Microbiol.">
        <title>Amazonocrinis nigriterrae gen. nov., sp. nov., Atlanticothrix silvestris gen. nov., sp. nov. and Dendronalium phyllosphericum gen. nov., sp. nov., nostocacean cyanobacteria from Brazilian environments.</title>
        <authorList>
            <person name="Alvarenga D.O."/>
            <person name="Andreote A.P.D."/>
            <person name="Branco L.H.Z."/>
            <person name="Delbaje E."/>
            <person name="Cruz R.B."/>
            <person name="Varani A.M."/>
            <person name="Fiore M.F."/>
        </authorList>
    </citation>
    <scope>NUCLEOTIDE SEQUENCE [LARGE SCALE GENOMIC DNA]</scope>
    <source>
        <strain evidence="1 2">CENA357</strain>
    </source>
</reference>
<protein>
    <submittedName>
        <fullName evidence="1">Uncharacterized protein</fullName>
    </submittedName>
</protein>
<evidence type="ECO:0000313" key="1">
    <source>
        <dbReference type="EMBL" id="MBH8554931.1"/>
    </source>
</evidence>
<dbReference type="EMBL" id="JAECZB010000085">
    <property type="protein sequence ID" value="MBH8554931.1"/>
    <property type="molecule type" value="Genomic_DNA"/>
</dbReference>
<organism evidence="1 2">
    <name type="scientific">Atlanticothrix silvestris CENA357</name>
    <dbReference type="NCBI Taxonomy" id="1725252"/>
    <lineage>
        <taxon>Bacteria</taxon>
        <taxon>Bacillati</taxon>
        <taxon>Cyanobacteriota</taxon>
        <taxon>Cyanophyceae</taxon>
        <taxon>Nostocales</taxon>
        <taxon>Nodulariaceae</taxon>
        <taxon>Atlanticothrix</taxon>
        <taxon>Atlanticothrix silvestris</taxon>
    </lineage>
</organism>
<accession>A0A8J7HL87</accession>
<sequence length="207" mass="22877">MKLTQEDIEGLDVALNEATVLGFEVSAQDRVAAATFEVLTLPEQGNPPSDSRVLFLFAPIGRIAASFRLGRWDDGTAPVVPFSIDQLPGVVQDFGGQPIYGWEFFDIQQKNLWQQTERLSLDCSWEAGGKSHTLTLFQGGYNKHLDICLWFDDFIIYDPKGHEIELANLIAAGKRWWDGLYSGDPRTDGHGILPLTKTSAAPPHSCG</sequence>
<dbReference type="RefSeq" id="WP_214441159.1">
    <property type="nucleotide sequence ID" value="NZ_JAECZB010000085.1"/>
</dbReference>
<proteinExistence type="predicted"/>
<dbReference type="AlphaFoldDB" id="A0A8J7HL87"/>
<dbReference type="Proteomes" id="UP000599391">
    <property type="component" value="Unassembled WGS sequence"/>
</dbReference>
<keyword evidence="2" id="KW-1185">Reference proteome</keyword>
<comment type="caution">
    <text evidence="1">The sequence shown here is derived from an EMBL/GenBank/DDBJ whole genome shotgun (WGS) entry which is preliminary data.</text>
</comment>
<gene>
    <name evidence="1" type="ORF">I8751_21795</name>
</gene>